<protein>
    <submittedName>
        <fullName evidence="1">Uncharacterized protein</fullName>
    </submittedName>
</protein>
<name>A0A383AH51_9ZZZZ</name>
<gene>
    <name evidence="1" type="ORF">METZ01_LOCUS459743</name>
</gene>
<dbReference type="EMBL" id="UINC01191978">
    <property type="protein sequence ID" value="SVE06889.1"/>
    <property type="molecule type" value="Genomic_DNA"/>
</dbReference>
<sequence>MANGTFNKVNRHQVFAHDDWTVKFSTGLAQQT</sequence>
<evidence type="ECO:0000313" key="1">
    <source>
        <dbReference type="EMBL" id="SVE06889.1"/>
    </source>
</evidence>
<reference evidence="1" key="1">
    <citation type="submission" date="2018-05" db="EMBL/GenBank/DDBJ databases">
        <authorList>
            <person name="Lanie J.A."/>
            <person name="Ng W.-L."/>
            <person name="Kazmierczak K.M."/>
            <person name="Andrzejewski T.M."/>
            <person name="Davidsen T.M."/>
            <person name="Wayne K.J."/>
            <person name="Tettelin H."/>
            <person name="Glass J.I."/>
            <person name="Rusch D."/>
            <person name="Podicherti R."/>
            <person name="Tsui H.-C.T."/>
            <person name="Winkler M.E."/>
        </authorList>
    </citation>
    <scope>NUCLEOTIDE SEQUENCE</scope>
</reference>
<accession>A0A383AH51</accession>
<organism evidence="1">
    <name type="scientific">marine metagenome</name>
    <dbReference type="NCBI Taxonomy" id="408172"/>
    <lineage>
        <taxon>unclassified sequences</taxon>
        <taxon>metagenomes</taxon>
        <taxon>ecological metagenomes</taxon>
    </lineage>
</organism>
<feature type="non-terminal residue" evidence="1">
    <location>
        <position position="32"/>
    </location>
</feature>
<proteinExistence type="predicted"/>
<dbReference type="AlphaFoldDB" id="A0A383AH51"/>